<keyword evidence="5" id="KW-1185">Reference proteome</keyword>
<dbReference type="Proteomes" id="UP000008922">
    <property type="component" value="Chromosome"/>
</dbReference>
<dbReference type="SUPFAM" id="SSF56003">
    <property type="entry name" value="Molybdenum cofactor-binding domain"/>
    <property type="match status" value="1"/>
</dbReference>
<evidence type="ECO:0000256" key="1">
    <source>
        <dbReference type="ARBA" id="ARBA00022505"/>
    </source>
</evidence>
<dbReference type="SMART" id="SM01008">
    <property type="entry name" value="Ald_Xan_dh_C"/>
    <property type="match status" value="1"/>
</dbReference>
<dbReference type="GO" id="GO:0016491">
    <property type="term" value="F:oxidoreductase activity"/>
    <property type="evidence" value="ECO:0007669"/>
    <property type="project" value="UniProtKB-KW"/>
</dbReference>
<dbReference type="eggNOG" id="COG1529">
    <property type="taxonomic scope" value="Bacteria"/>
</dbReference>
<dbReference type="OrthoDB" id="9759791at2"/>
<dbReference type="EC" id="1.2.99.2" evidence="4"/>
<dbReference type="Gene3D" id="3.30.365.10">
    <property type="entry name" value="Aldehyde oxidase/xanthine dehydrogenase, molybdopterin binding domain"/>
    <property type="match status" value="4"/>
</dbReference>
<dbReference type="Pfam" id="PF02738">
    <property type="entry name" value="MoCoBD_1"/>
    <property type="match status" value="1"/>
</dbReference>
<dbReference type="RefSeq" id="WP_013559000.1">
    <property type="nucleotide sequence ID" value="NC_014960.1"/>
</dbReference>
<dbReference type="PANTHER" id="PTHR11908">
    <property type="entry name" value="XANTHINE DEHYDROGENASE"/>
    <property type="match status" value="1"/>
</dbReference>
<dbReference type="GO" id="GO:0005506">
    <property type="term" value="F:iron ion binding"/>
    <property type="evidence" value="ECO:0007669"/>
    <property type="project" value="InterPro"/>
</dbReference>
<sequence>MAGRVFGQSIPRNEDPYLLTGQAKFIDDIELPGMLHAAFYRSDYAHARIKKIDVSEARKLPGVVAVYTAEDFGEFVRPGPLQVPPPTAIKGSVFHARPLMPIAKDKVRYSGEPLAVIIAESRYIAEDAMDYIVADLEPLPAVTDLEKALEPGAPLVHEDLESNLAALVKQERGNYEEAAAKADVVIKKRIVVDRGAGAAMENRGLVVNWDDRAREMTIWATTQAPIPLRNSIAGRLGLFEEQVRVITPFIGGGFGPKIMTSQPDDVLLPIIAMWLKRPIKWIEDRRENFLGTTSERDQIHYAEIALTKDGIILGVKDVFYHNTGAYDPYGMTVPLNTQTHTVSCYEVPNFYTEIRMVFTNEYVVTPVRGAGRPEGVFVMERLMDYAAQELGMDPAEIRRRNLLRKERFPYPTGIIGQDFVEGVLDSGDYPETLRRVMEVIEYEKFRKEIQPQLRAQGKHKGIGIVCFTEGTAVGPYEGARVTVGANGKVTVATGISTQGQGHFTVFAQIAAEQLGVDVKDVKVVTGDTGHFHWGAGTFASRGMGVAGTAVYNAAVKVRKKALEFGARFLGVSEDEVELCDGKVCVKGDPSRSMPLGEIALKANPTRGTIPPGVEPGLEATAYFGPPYGATGAGAVAMIVDVDPETMAVNIEKFAIVHDCGTVVNPLLLEGQVMGGVHMGIGNAFYEKIKYDENGQLLTASLMDYLIPQATDMPKEMVVEHLETPSPLNPLGMKGVGEAGAIPTPACFMQALEDALYEYRLQIDETPLNPSLLWEMVQKAPKK</sequence>
<dbReference type="AlphaFoldDB" id="E8N1K0"/>
<dbReference type="InterPro" id="IPR016208">
    <property type="entry name" value="Ald_Oxase/xanthine_DH-like"/>
</dbReference>
<dbReference type="InterPro" id="IPR037165">
    <property type="entry name" value="AldOxase/xan_DH_Mopterin-bd_sf"/>
</dbReference>
<gene>
    <name evidence="4" type="ordered locus">ANT_05710</name>
</gene>
<dbReference type="Pfam" id="PF20256">
    <property type="entry name" value="MoCoBD_2"/>
    <property type="match status" value="1"/>
</dbReference>
<dbReference type="HOGENOM" id="CLU_001681_2_0_0"/>
<evidence type="ECO:0000313" key="4">
    <source>
        <dbReference type="EMBL" id="BAJ62605.1"/>
    </source>
</evidence>
<name>E8N1K0_ANATU</name>
<keyword evidence="2 4" id="KW-0560">Oxidoreductase</keyword>
<dbReference type="PANTHER" id="PTHR11908:SF132">
    <property type="entry name" value="ALDEHYDE OXIDASE 1-RELATED"/>
    <property type="match status" value="1"/>
</dbReference>
<dbReference type="KEGG" id="atm:ANT_05710"/>
<accession>E8N1K0</accession>
<proteinExistence type="predicted"/>
<evidence type="ECO:0000313" key="5">
    <source>
        <dbReference type="Proteomes" id="UP000008922"/>
    </source>
</evidence>
<dbReference type="Pfam" id="PF01315">
    <property type="entry name" value="Ald_Xan_dh_C"/>
    <property type="match status" value="1"/>
</dbReference>
<dbReference type="InterPro" id="IPR046867">
    <property type="entry name" value="AldOxase/xan_DH_MoCoBD2"/>
</dbReference>
<feature type="domain" description="Aldehyde oxidase/xanthine dehydrogenase a/b hammerhead" evidence="3">
    <location>
        <begin position="20"/>
        <end position="140"/>
    </location>
</feature>
<reference evidence="4 5" key="1">
    <citation type="submission" date="2010-12" db="EMBL/GenBank/DDBJ databases">
        <title>Whole genome sequence of Anaerolinea thermophila UNI-1.</title>
        <authorList>
            <person name="Narita-Yamada S."/>
            <person name="Kishi E."/>
            <person name="Watanabe Y."/>
            <person name="Takasaki K."/>
            <person name="Ankai A."/>
            <person name="Oguchi A."/>
            <person name="Fukui S."/>
            <person name="Takahashi M."/>
            <person name="Yashiro I."/>
            <person name="Hosoyama A."/>
            <person name="Sekiguchi Y."/>
            <person name="Hanada S."/>
            <person name="Fujita N."/>
        </authorList>
    </citation>
    <scope>NUCLEOTIDE SEQUENCE [LARGE SCALE GENOMIC DNA]</scope>
    <source>
        <strain evidence="5">DSM 14523 / JCM 11388 / NBRC 100420 / UNI-1</strain>
    </source>
</reference>
<dbReference type="InterPro" id="IPR036856">
    <property type="entry name" value="Ald_Oxase/Xan_DH_a/b_sf"/>
</dbReference>
<evidence type="ECO:0000256" key="2">
    <source>
        <dbReference type="ARBA" id="ARBA00023002"/>
    </source>
</evidence>
<dbReference type="InParanoid" id="E8N1K0"/>
<dbReference type="STRING" id="926569.ANT_05710"/>
<protein>
    <submittedName>
        <fullName evidence="4">Carbon monoxide dehydrogenase large chain</fullName>
        <ecNumber evidence="4">1.2.99.2</ecNumber>
    </submittedName>
</protein>
<dbReference type="EMBL" id="AP012029">
    <property type="protein sequence ID" value="BAJ62605.1"/>
    <property type="molecule type" value="Genomic_DNA"/>
</dbReference>
<keyword evidence="1" id="KW-0500">Molybdenum</keyword>
<dbReference type="SUPFAM" id="SSF54665">
    <property type="entry name" value="CO dehydrogenase molybdoprotein N-domain-like"/>
    <property type="match status" value="1"/>
</dbReference>
<organism evidence="4 5">
    <name type="scientific">Anaerolinea thermophila (strain DSM 14523 / JCM 11388 / NBRC 100420 / UNI-1)</name>
    <dbReference type="NCBI Taxonomy" id="926569"/>
    <lineage>
        <taxon>Bacteria</taxon>
        <taxon>Bacillati</taxon>
        <taxon>Chloroflexota</taxon>
        <taxon>Anaerolineae</taxon>
        <taxon>Anaerolineales</taxon>
        <taxon>Anaerolineaceae</taxon>
        <taxon>Anaerolinea</taxon>
    </lineage>
</organism>
<evidence type="ECO:0000259" key="3">
    <source>
        <dbReference type="SMART" id="SM01008"/>
    </source>
</evidence>
<dbReference type="InterPro" id="IPR008274">
    <property type="entry name" value="AldOxase/xan_DH_MoCoBD1"/>
</dbReference>
<dbReference type="InterPro" id="IPR000674">
    <property type="entry name" value="Ald_Oxase/Xan_DH_a/b"/>
</dbReference>
<dbReference type="Gene3D" id="3.90.1170.50">
    <property type="entry name" value="Aldehyde oxidase/xanthine dehydrogenase, a/b hammerhead"/>
    <property type="match status" value="1"/>
</dbReference>